<proteinExistence type="predicted"/>
<reference evidence="4 5" key="1">
    <citation type="journal article" date="2019" name="Nat. Plants">
        <title>Stout camphor tree genome fills gaps in understanding of flowering plant genome evolution.</title>
        <authorList>
            <person name="Chaw S.M."/>
            <person name="Liu Y.C."/>
            <person name="Wu Y.W."/>
            <person name="Wang H.Y."/>
            <person name="Lin C.I."/>
            <person name="Wu C.S."/>
            <person name="Ke H.M."/>
            <person name="Chang L.Y."/>
            <person name="Hsu C.Y."/>
            <person name="Yang H.T."/>
            <person name="Sudianto E."/>
            <person name="Hsu M.H."/>
            <person name="Wu K.P."/>
            <person name="Wang L.N."/>
            <person name="Leebens-Mack J.H."/>
            <person name="Tsai I.J."/>
        </authorList>
    </citation>
    <scope>NUCLEOTIDE SEQUENCE [LARGE SCALE GENOMIC DNA]</scope>
    <source>
        <strain evidence="5">cv. Chaw 1501</strain>
        <tissue evidence="4">Young leaves</tissue>
    </source>
</reference>
<dbReference type="PANTHER" id="PTHR33463:SF209">
    <property type="entry name" value="DISEASE RESISTANCE PROTEIN RPS2-LIKE"/>
    <property type="match status" value="1"/>
</dbReference>
<protein>
    <submittedName>
        <fullName evidence="4">Putative disease resistance protein</fullName>
    </submittedName>
</protein>
<feature type="compositionally biased region" description="Basic and acidic residues" evidence="2">
    <location>
        <begin position="121"/>
        <end position="136"/>
    </location>
</feature>
<dbReference type="GO" id="GO:0043531">
    <property type="term" value="F:ADP binding"/>
    <property type="evidence" value="ECO:0007669"/>
    <property type="project" value="InterPro"/>
</dbReference>
<sequence>MEIIVTIIQIIPNLITQISNQTASLRNLHENVNALRAEAERLQAKCRDLENERASGEGKKLKEEVEVWLRQAQELNGEINSVISEFNQRRTLTLLSRYKLAGRTAKKLQEVRVHREGGKFRRKELFSSSPGKEEKAPTASVAPGQEAPTIPAAPGQDSFQNTMKEVLGHLHDQCKSTICVYGMGGIGKTHLMEAIEKKLHVTKKFTVIRVTASKDFNRERFSKGNYGKFGHRLGLSR</sequence>
<dbReference type="SUPFAM" id="SSF52540">
    <property type="entry name" value="P-loop containing nucleoside triphosphate hydrolases"/>
    <property type="match status" value="1"/>
</dbReference>
<name>A0A3S3QXS0_9MAGN</name>
<dbReference type="AlphaFoldDB" id="A0A3S3QXS0"/>
<evidence type="ECO:0000313" key="4">
    <source>
        <dbReference type="EMBL" id="RWR91388.1"/>
    </source>
</evidence>
<accession>A0A3S3QXS0</accession>
<feature type="domain" description="NB-ARC" evidence="3">
    <location>
        <begin position="160"/>
        <end position="220"/>
    </location>
</feature>
<feature type="coiled-coil region" evidence="1">
    <location>
        <begin position="18"/>
        <end position="78"/>
    </location>
</feature>
<evidence type="ECO:0000259" key="3">
    <source>
        <dbReference type="Pfam" id="PF00931"/>
    </source>
</evidence>
<dbReference type="GO" id="GO:0006952">
    <property type="term" value="P:defense response"/>
    <property type="evidence" value="ECO:0007669"/>
    <property type="project" value="UniProtKB-KW"/>
</dbReference>
<dbReference type="InterPro" id="IPR027417">
    <property type="entry name" value="P-loop_NTPase"/>
</dbReference>
<gene>
    <name evidence="4" type="ORF">CKAN_02054000</name>
</gene>
<evidence type="ECO:0000256" key="2">
    <source>
        <dbReference type="SAM" id="MobiDB-lite"/>
    </source>
</evidence>
<dbReference type="Gene3D" id="3.40.50.300">
    <property type="entry name" value="P-loop containing nucleotide triphosphate hydrolases"/>
    <property type="match status" value="1"/>
</dbReference>
<dbReference type="Gene3D" id="1.20.5.4130">
    <property type="match status" value="1"/>
</dbReference>
<dbReference type="Proteomes" id="UP000283530">
    <property type="component" value="Unassembled WGS sequence"/>
</dbReference>
<dbReference type="PANTHER" id="PTHR33463">
    <property type="entry name" value="NB-ARC DOMAIN-CONTAINING PROTEIN-RELATED"/>
    <property type="match status" value="1"/>
</dbReference>
<organism evidence="4 5">
    <name type="scientific">Cinnamomum micranthum f. kanehirae</name>
    <dbReference type="NCBI Taxonomy" id="337451"/>
    <lineage>
        <taxon>Eukaryota</taxon>
        <taxon>Viridiplantae</taxon>
        <taxon>Streptophyta</taxon>
        <taxon>Embryophyta</taxon>
        <taxon>Tracheophyta</taxon>
        <taxon>Spermatophyta</taxon>
        <taxon>Magnoliopsida</taxon>
        <taxon>Magnoliidae</taxon>
        <taxon>Laurales</taxon>
        <taxon>Lauraceae</taxon>
        <taxon>Cinnamomum</taxon>
    </lineage>
</organism>
<comment type="caution">
    <text evidence="4">The sequence shown here is derived from an EMBL/GenBank/DDBJ whole genome shotgun (WGS) entry which is preliminary data.</text>
</comment>
<dbReference type="Pfam" id="PF00931">
    <property type="entry name" value="NB-ARC"/>
    <property type="match status" value="1"/>
</dbReference>
<dbReference type="InterPro" id="IPR050905">
    <property type="entry name" value="Plant_NBS-LRR"/>
</dbReference>
<evidence type="ECO:0000256" key="1">
    <source>
        <dbReference type="SAM" id="Coils"/>
    </source>
</evidence>
<dbReference type="EMBL" id="QPKB01000008">
    <property type="protein sequence ID" value="RWR91388.1"/>
    <property type="molecule type" value="Genomic_DNA"/>
</dbReference>
<dbReference type="InterPro" id="IPR002182">
    <property type="entry name" value="NB-ARC"/>
</dbReference>
<feature type="region of interest" description="Disordered" evidence="2">
    <location>
        <begin position="121"/>
        <end position="153"/>
    </location>
</feature>
<keyword evidence="5" id="KW-1185">Reference proteome</keyword>
<evidence type="ECO:0000313" key="5">
    <source>
        <dbReference type="Proteomes" id="UP000283530"/>
    </source>
</evidence>
<keyword evidence="1" id="KW-0175">Coiled coil</keyword>